<reference evidence="1" key="1">
    <citation type="journal article" date="2023" name="PLoS Negl. Trop. Dis.">
        <title>A genome sequence for Biomphalaria pfeifferi, the major vector snail for the human-infecting parasite Schistosoma mansoni.</title>
        <authorList>
            <person name="Bu L."/>
            <person name="Lu L."/>
            <person name="Laidemitt M.R."/>
            <person name="Zhang S.M."/>
            <person name="Mutuku M."/>
            <person name="Mkoji G."/>
            <person name="Steinauer M."/>
            <person name="Loker E.S."/>
        </authorList>
    </citation>
    <scope>NUCLEOTIDE SEQUENCE</scope>
    <source>
        <strain evidence="1">KasaAsao</strain>
    </source>
</reference>
<comment type="caution">
    <text evidence="1">The sequence shown here is derived from an EMBL/GenBank/DDBJ whole genome shotgun (WGS) entry which is preliminary data.</text>
</comment>
<feature type="non-terminal residue" evidence="1">
    <location>
        <position position="1"/>
    </location>
</feature>
<proteinExistence type="predicted"/>
<gene>
    <name evidence="1" type="ORF">Bpfe_005402</name>
</gene>
<keyword evidence="2" id="KW-1185">Reference proteome</keyword>
<name>A0AAD8FJ51_BIOPF</name>
<accession>A0AAD8FJ51</accession>
<dbReference type="AlphaFoldDB" id="A0AAD8FJ51"/>
<organism evidence="1 2">
    <name type="scientific">Biomphalaria pfeifferi</name>
    <name type="common">Bloodfluke planorb</name>
    <name type="synonym">Freshwater snail</name>
    <dbReference type="NCBI Taxonomy" id="112525"/>
    <lineage>
        <taxon>Eukaryota</taxon>
        <taxon>Metazoa</taxon>
        <taxon>Spiralia</taxon>
        <taxon>Lophotrochozoa</taxon>
        <taxon>Mollusca</taxon>
        <taxon>Gastropoda</taxon>
        <taxon>Heterobranchia</taxon>
        <taxon>Euthyneura</taxon>
        <taxon>Panpulmonata</taxon>
        <taxon>Hygrophila</taxon>
        <taxon>Lymnaeoidea</taxon>
        <taxon>Planorbidae</taxon>
        <taxon>Biomphalaria</taxon>
    </lineage>
</organism>
<reference evidence="1" key="2">
    <citation type="submission" date="2023-04" db="EMBL/GenBank/DDBJ databases">
        <authorList>
            <person name="Bu L."/>
            <person name="Lu L."/>
            <person name="Laidemitt M.R."/>
            <person name="Zhang S.M."/>
            <person name="Mutuku M."/>
            <person name="Mkoji G."/>
            <person name="Steinauer M."/>
            <person name="Loker E.S."/>
        </authorList>
    </citation>
    <scope>NUCLEOTIDE SEQUENCE</scope>
    <source>
        <strain evidence="1">KasaAsao</strain>
        <tissue evidence="1">Whole Snail</tissue>
    </source>
</reference>
<evidence type="ECO:0000313" key="2">
    <source>
        <dbReference type="Proteomes" id="UP001233172"/>
    </source>
</evidence>
<sequence>LQLSLTSGMCVGAIMCLMNRTDILIHEHFQVLRLLFKDSVVAEVNNKMETIV</sequence>
<dbReference type="Proteomes" id="UP001233172">
    <property type="component" value="Unassembled WGS sequence"/>
</dbReference>
<evidence type="ECO:0000313" key="1">
    <source>
        <dbReference type="EMBL" id="KAK0065376.1"/>
    </source>
</evidence>
<protein>
    <submittedName>
        <fullName evidence="1">Uncharacterized protein</fullName>
    </submittedName>
</protein>
<dbReference type="EMBL" id="JASAOG010000014">
    <property type="protein sequence ID" value="KAK0065376.1"/>
    <property type="molecule type" value="Genomic_DNA"/>
</dbReference>
<feature type="non-terminal residue" evidence="1">
    <location>
        <position position="52"/>
    </location>
</feature>